<feature type="compositionally biased region" description="Polar residues" evidence="1">
    <location>
        <begin position="35"/>
        <end position="44"/>
    </location>
</feature>
<evidence type="ECO:0000313" key="3">
    <source>
        <dbReference type="Proteomes" id="UP000053144"/>
    </source>
</evidence>
<name>A0A0L9TX68_PHAAN</name>
<organism evidence="2 3">
    <name type="scientific">Phaseolus angularis</name>
    <name type="common">Azuki bean</name>
    <name type="synonym">Vigna angularis</name>
    <dbReference type="NCBI Taxonomy" id="3914"/>
    <lineage>
        <taxon>Eukaryota</taxon>
        <taxon>Viridiplantae</taxon>
        <taxon>Streptophyta</taxon>
        <taxon>Embryophyta</taxon>
        <taxon>Tracheophyta</taxon>
        <taxon>Spermatophyta</taxon>
        <taxon>Magnoliopsida</taxon>
        <taxon>eudicotyledons</taxon>
        <taxon>Gunneridae</taxon>
        <taxon>Pentapetalae</taxon>
        <taxon>rosids</taxon>
        <taxon>fabids</taxon>
        <taxon>Fabales</taxon>
        <taxon>Fabaceae</taxon>
        <taxon>Papilionoideae</taxon>
        <taxon>50 kb inversion clade</taxon>
        <taxon>NPAAA clade</taxon>
        <taxon>indigoferoid/millettioid clade</taxon>
        <taxon>Phaseoleae</taxon>
        <taxon>Vigna</taxon>
    </lineage>
</organism>
<dbReference type="Gramene" id="KOM34987">
    <property type="protein sequence ID" value="KOM34987"/>
    <property type="gene ID" value="LR48_Vigan02g113700"/>
</dbReference>
<accession>A0A0L9TX68</accession>
<evidence type="ECO:0000313" key="2">
    <source>
        <dbReference type="EMBL" id="KOM34987.1"/>
    </source>
</evidence>
<feature type="compositionally biased region" description="Acidic residues" evidence="1">
    <location>
        <begin position="19"/>
        <end position="32"/>
    </location>
</feature>
<dbReference type="AlphaFoldDB" id="A0A0L9TX68"/>
<feature type="region of interest" description="Disordered" evidence="1">
    <location>
        <begin position="87"/>
        <end position="118"/>
    </location>
</feature>
<feature type="region of interest" description="Disordered" evidence="1">
    <location>
        <begin position="1"/>
        <end position="44"/>
    </location>
</feature>
<feature type="compositionally biased region" description="Low complexity" evidence="1">
    <location>
        <begin position="90"/>
        <end position="102"/>
    </location>
</feature>
<gene>
    <name evidence="2" type="ORF">LR48_Vigan02g113700</name>
</gene>
<reference evidence="3" key="1">
    <citation type="journal article" date="2015" name="Proc. Natl. Acad. Sci. U.S.A.">
        <title>Genome sequencing of adzuki bean (Vigna angularis) provides insight into high starch and low fat accumulation and domestication.</title>
        <authorList>
            <person name="Yang K."/>
            <person name="Tian Z."/>
            <person name="Chen C."/>
            <person name="Luo L."/>
            <person name="Zhao B."/>
            <person name="Wang Z."/>
            <person name="Yu L."/>
            <person name="Li Y."/>
            <person name="Sun Y."/>
            <person name="Li W."/>
            <person name="Chen Y."/>
            <person name="Li Y."/>
            <person name="Zhang Y."/>
            <person name="Ai D."/>
            <person name="Zhao J."/>
            <person name="Shang C."/>
            <person name="Ma Y."/>
            <person name="Wu B."/>
            <person name="Wang M."/>
            <person name="Gao L."/>
            <person name="Sun D."/>
            <person name="Zhang P."/>
            <person name="Guo F."/>
            <person name="Wang W."/>
            <person name="Li Y."/>
            <person name="Wang J."/>
            <person name="Varshney R.K."/>
            <person name="Wang J."/>
            <person name="Ling H.Q."/>
            <person name="Wan P."/>
        </authorList>
    </citation>
    <scope>NUCLEOTIDE SEQUENCE</scope>
    <source>
        <strain evidence="3">cv. Jingnong 6</strain>
    </source>
</reference>
<proteinExistence type="predicted"/>
<protein>
    <submittedName>
        <fullName evidence="2">Uncharacterized protein</fullName>
    </submittedName>
</protein>
<evidence type="ECO:0000256" key="1">
    <source>
        <dbReference type="SAM" id="MobiDB-lite"/>
    </source>
</evidence>
<dbReference type="OMA" id="PGENEDH"/>
<dbReference type="Proteomes" id="UP000053144">
    <property type="component" value="Chromosome 2"/>
</dbReference>
<sequence length="118" mass="12961">MDSMEKGLSPIKPEHDSDSDNDDDDNDDDQDLYQEINQNGHTRSLNRLYRNGFLGSSAGGFRIRIPTGIPLAQPESGSKIFGKVGNQKFSSNLNQNPSPNSNFGKKRERPGWGGGGCY</sequence>
<dbReference type="EMBL" id="CM003372">
    <property type="protein sequence ID" value="KOM34987.1"/>
    <property type="molecule type" value="Genomic_DNA"/>
</dbReference>